<accession>A0AAW0KKR5</accession>
<evidence type="ECO:0008006" key="5">
    <source>
        <dbReference type="Google" id="ProtNLM"/>
    </source>
</evidence>
<organism evidence="3 4">
    <name type="scientific">Quercus suber</name>
    <name type="common">Cork oak</name>
    <dbReference type="NCBI Taxonomy" id="58331"/>
    <lineage>
        <taxon>Eukaryota</taxon>
        <taxon>Viridiplantae</taxon>
        <taxon>Streptophyta</taxon>
        <taxon>Embryophyta</taxon>
        <taxon>Tracheophyta</taxon>
        <taxon>Spermatophyta</taxon>
        <taxon>Magnoliopsida</taxon>
        <taxon>eudicotyledons</taxon>
        <taxon>Gunneridae</taxon>
        <taxon>Pentapetalae</taxon>
        <taxon>rosids</taxon>
        <taxon>fabids</taxon>
        <taxon>Fagales</taxon>
        <taxon>Fagaceae</taxon>
        <taxon>Quercus</taxon>
    </lineage>
</organism>
<comment type="caution">
    <text evidence="3">The sequence shown here is derived from an EMBL/GenBank/DDBJ whole genome shotgun (WGS) entry which is preliminary data.</text>
</comment>
<name>A0AAW0KKR5_QUESU</name>
<evidence type="ECO:0000313" key="3">
    <source>
        <dbReference type="EMBL" id="KAK7839066.1"/>
    </source>
</evidence>
<dbReference type="SUPFAM" id="SSF81383">
    <property type="entry name" value="F-box domain"/>
    <property type="match status" value="1"/>
</dbReference>
<evidence type="ECO:0000259" key="1">
    <source>
        <dbReference type="Pfam" id="PF00646"/>
    </source>
</evidence>
<dbReference type="InterPro" id="IPR011043">
    <property type="entry name" value="Gal_Oxase/kelch_b-propeller"/>
</dbReference>
<proteinExistence type="predicted"/>
<evidence type="ECO:0000259" key="2">
    <source>
        <dbReference type="Pfam" id="PF03478"/>
    </source>
</evidence>
<dbReference type="Proteomes" id="UP000237347">
    <property type="component" value="Unassembled WGS sequence"/>
</dbReference>
<dbReference type="InterPro" id="IPR001810">
    <property type="entry name" value="F-box_dom"/>
</dbReference>
<feature type="domain" description="KIB1-4 beta-propeller" evidence="2">
    <location>
        <begin position="163"/>
        <end position="386"/>
    </location>
</feature>
<keyword evidence="4" id="KW-1185">Reference proteome</keyword>
<dbReference type="InterPro" id="IPR005174">
    <property type="entry name" value="KIB1-4_b-propeller"/>
</dbReference>
<dbReference type="EMBL" id="PKMF04000291">
    <property type="protein sequence ID" value="KAK7839066.1"/>
    <property type="molecule type" value="Genomic_DNA"/>
</dbReference>
<protein>
    <recommendedName>
        <fullName evidence="5">F-box domain-containing protein</fullName>
    </recommendedName>
</protein>
<dbReference type="PANTHER" id="PTHR45463:SF8">
    <property type="entry name" value="OS09G0392200 PROTEIN"/>
    <property type="match status" value="1"/>
</dbReference>
<dbReference type="Pfam" id="PF00646">
    <property type="entry name" value="F-box"/>
    <property type="match status" value="1"/>
</dbReference>
<dbReference type="Gene3D" id="1.20.1280.50">
    <property type="match status" value="1"/>
</dbReference>
<dbReference type="Pfam" id="PF03478">
    <property type="entry name" value="Beta-prop_KIB1-4"/>
    <property type="match status" value="1"/>
</dbReference>
<dbReference type="SUPFAM" id="SSF50965">
    <property type="entry name" value="Galactose oxidase, central domain"/>
    <property type="match status" value="1"/>
</dbReference>
<dbReference type="InterPro" id="IPR036047">
    <property type="entry name" value="F-box-like_dom_sf"/>
</dbReference>
<feature type="domain" description="F-box" evidence="1">
    <location>
        <begin position="101"/>
        <end position="132"/>
    </location>
</feature>
<dbReference type="PANTHER" id="PTHR45463">
    <property type="entry name" value="OS09G0392200 PROTEIN"/>
    <property type="match status" value="1"/>
</dbReference>
<gene>
    <name evidence="3" type="ORF">CFP56_018791</name>
</gene>
<dbReference type="AlphaFoldDB" id="A0AAW0KKR5"/>
<sequence>MYAITTDSGIGVVNLKSHPYVTPLEVKSIPNLKGELQLQGTDEQFLLIHAIGNNYEVYELNFLKFKWVIMVLHLQANSDVNLSRPRSKKKKMVGDSNWRPWSELPEALLHQITKWLGAIDYLIFACVCRTWRFYALAYKQDFMASQPPLVLFFSRQWKKFCYFYSILDQRWYKALLPILVGKVCFGISSGYLIMEDKKKRPDSQIWLMNPFTRHELRFPSPPNLFRCVTLASLATPLPELVIICFSSQCLQFRRSTDVNWTLYNYDDRNMIADLAVFNGKIYIISNNADIRVLNLTSHPHLALLKVKGTADLNCGSWKLLCFDKQLLVIGGITDHEVYELNFLKMELVKIPNLGDQALFQEDSCEFSAISNMAKWEDSKHPSNCIYRIRSFFYSISSINRRKGSKGFQSIEISHGKRLPHDFLSYNSFWYFPHLSCRVDSLFED</sequence>
<evidence type="ECO:0000313" key="4">
    <source>
        <dbReference type="Proteomes" id="UP000237347"/>
    </source>
</evidence>
<reference evidence="3 4" key="1">
    <citation type="journal article" date="2018" name="Sci. Data">
        <title>The draft genome sequence of cork oak.</title>
        <authorList>
            <person name="Ramos A.M."/>
            <person name="Usie A."/>
            <person name="Barbosa P."/>
            <person name="Barros P.M."/>
            <person name="Capote T."/>
            <person name="Chaves I."/>
            <person name="Simoes F."/>
            <person name="Abreu I."/>
            <person name="Carrasquinho I."/>
            <person name="Faro C."/>
            <person name="Guimaraes J.B."/>
            <person name="Mendonca D."/>
            <person name="Nobrega F."/>
            <person name="Rodrigues L."/>
            <person name="Saibo N.J.M."/>
            <person name="Varela M.C."/>
            <person name="Egas C."/>
            <person name="Matos J."/>
            <person name="Miguel C.M."/>
            <person name="Oliveira M.M."/>
            <person name="Ricardo C.P."/>
            <person name="Goncalves S."/>
        </authorList>
    </citation>
    <scope>NUCLEOTIDE SEQUENCE [LARGE SCALE GENOMIC DNA]</scope>
    <source>
        <strain evidence="4">cv. HL8</strain>
    </source>
</reference>